<dbReference type="Gene3D" id="2.30.110.10">
    <property type="entry name" value="Electron Transport, Fmn-binding Protein, Chain A"/>
    <property type="match status" value="1"/>
</dbReference>
<dbReference type="NCBIfam" id="TIGR00026">
    <property type="entry name" value="hi_GC_TIGR00026"/>
    <property type="match status" value="1"/>
</dbReference>
<dbReference type="STRING" id="417102.CA982_24150"/>
<dbReference type="PANTHER" id="PTHR39428:SF1">
    <property type="entry name" value="F420H(2)-DEPENDENT QUINONE REDUCTASE RV1261C"/>
    <property type="match status" value="1"/>
</dbReference>
<dbReference type="Pfam" id="PF04075">
    <property type="entry name" value="F420H2_quin_red"/>
    <property type="match status" value="1"/>
</dbReference>
<dbReference type="GO" id="GO:0005886">
    <property type="term" value="C:plasma membrane"/>
    <property type="evidence" value="ECO:0007669"/>
    <property type="project" value="TreeGrafter"/>
</dbReference>
<comment type="catalytic activity">
    <reaction evidence="2">
        <text>oxidized coenzyme F420-(gamma-L-Glu)(n) + a quinol + H(+) = reduced coenzyme F420-(gamma-L-Glu)(n) + a quinone</text>
        <dbReference type="Rhea" id="RHEA:39663"/>
        <dbReference type="Rhea" id="RHEA-COMP:12939"/>
        <dbReference type="Rhea" id="RHEA-COMP:14378"/>
        <dbReference type="ChEBI" id="CHEBI:15378"/>
        <dbReference type="ChEBI" id="CHEBI:24646"/>
        <dbReference type="ChEBI" id="CHEBI:132124"/>
        <dbReference type="ChEBI" id="CHEBI:133980"/>
        <dbReference type="ChEBI" id="CHEBI:139511"/>
    </reaction>
</comment>
<proteinExistence type="inferred from homology"/>
<dbReference type="GO" id="GO:0070967">
    <property type="term" value="F:coenzyme F420 binding"/>
    <property type="evidence" value="ECO:0007669"/>
    <property type="project" value="TreeGrafter"/>
</dbReference>
<evidence type="ECO:0000313" key="4">
    <source>
        <dbReference type="Proteomes" id="UP000194632"/>
    </source>
</evidence>
<dbReference type="PANTHER" id="PTHR39428">
    <property type="entry name" value="F420H(2)-DEPENDENT QUINONE REDUCTASE RV1261C"/>
    <property type="match status" value="1"/>
</dbReference>
<keyword evidence="4" id="KW-1185">Reference proteome</keyword>
<comment type="caution">
    <text evidence="3">The sequence shown here is derived from an EMBL/GenBank/DDBJ whole genome shotgun (WGS) entry which is preliminary data.</text>
</comment>
<gene>
    <name evidence="3" type="ORF">CA982_24150</name>
</gene>
<dbReference type="Proteomes" id="UP000194632">
    <property type="component" value="Unassembled WGS sequence"/>
</dbReference>
<reference evidence="3 4" key="1">
    <citation type="submission" date="2017-05" db="EMBL/GenBank/DDBJ databases">
        <title>Biotechnological potential of actinobacteria isolated from South African environments.</title>
        <authorList>
            <person name="Le Roes-Hill M."/>
            <person name="Prins A."/>
            <person name="Durrell K.A."/>
        </authorList>
    </citation>
    <scope>NUCLEOTIDE SEQUENCE [LARGE SCALE GENOMIC DNA]</scope>
    <source>
        <strain evidence="3">BS2</strain>
    </source>
</reference>
<name>A0A2C9ZHZ4_9ACTN</name>
<dbReference type="InterPro" id="IPR004378">
    <property type="entry name" value="F420H2_quin_Rdtase"/>
</dbReference>
<evidence type="ECO:0000313" key="3">
    <source>
        <dbReference type="EMBL" id="OUC75980.1"/>
    </source>
</evidence>
<organism evidence="3 4">
    <name type="scientific">Gordonia lacunae</name>
    <dbReference type="NCBI Taxonomy" id="417102"/>
    <lineage>
        <taxon>Bacteria</taxon>
        <taxon>Bacillati</taxon>
        <taxon>Actinomycetota</taxon>
        <taxon>Actinomycetes</taxon>
        <taxon>Mycobacteriales</taxon>
        <taxon>Gordoniaceae</taxon>
        <taxon>Gordonia</taxon>
    </lineage>
</organism>
<protein>
    <submittedName>
        <fullName evidence="3">Nitroreductase</fullName>
    </submittedName>
</protein>
<sequence>MSLSLRSLSLWYQRKANERTVTRIRTKSGSMWGMEMLILRTTGRRSGLVRETPLSWFADGDDWLIVASGGGDRNPDWFANLTARPGDVSVERHGEPPVAVTPIVLHAAEREAAWNTVVEAQPRYAKYQKKSSRQYPLVRLVASPQ</sequence>
<evidence type="ECO:0000256" key="1">
    <source>
        <dbReference type="ARBA" id="ARBA00008710"/>
    </source>
</evidence>
<dbReference type="OrthoDB" id="8225825at2"/>
<dbReference type="GO" id="GO:0016491">
    <property type="term" value="F:oxidoreductase activity"/>
    <property type="evidence" value="ECO:0007669"/>
    <property type="project" value="InterPro"/>
</dbReference>
<dbReference type="EMBL" id="NGFO01000044">
    <property type="protein sequence ID" value="OUC75980.1"/>
    <property type="molecule type" value="Genomic_DNA"/>
</dbReference>
<comment type="similarity">
    <text evidence="1">Belongs to the F420H(2)-dependent quinone reductase family.</text>
</comment>
<dbReference type="AlphaFoldDB" id="A0A2C9ZHZ4"/>
<dbReference type="RefSeq" id="WP_086537672.1">
    <property type="nucleotide sequence ID" value="NZ_NGFO01000044.1"/>
</dbReference>
<accession>A0A2C9ZHZ4</accession>
<dbReference type="InterPro" id="IPR012349">
    <property type="entry name" value="Split_barrel_FMN-bd"/>
</dbReference>
<evidence type="ECO:0000256" key="2">
    <source>
        <dbReference type="ARBA" id="ARBA00049106"/>
    </source>
</evidence>